<comment type="catalytic activity">
    <reaction evidence="1">
        <text>beta-D-GlcNAc-(1-&gt;4)-Mur2Ac(oyl-L-Ala-gamma-D-O-P-Glu-L-Lys-D-Ala-D-Ala)-di-trans,octa-cis-undecaprenyl diphosphate + NH4(+) = beta-D-GlcNAc-(1-&gt;4)-Mur2Ac(oyl-L-Ala-D-isoglutaminyl-L-Lys-D-Ala-D-Ala)-di-trans,octa-cis-undecaprenyl diphosphate + phosphate + H(+)</text>
        <dbReference type="Rhea" id="RHEA:57932"/>
        <dbReference type="ChEBI" id="CHEBI:15378"/>
        <dbReference type="ChEBI" id="CHEBI:28938"/>
        <dbReference type="ChEBI" id="CHEBI:43474"/>
        <dbReference type="ChEBI" id="CHEBI:62233"/>
        <dbReference type="ChEBI" id="CHEBI:143132"/>
    </reaction>
</comment>
<dbReference type="EMBL" id="JBHSFN010000024">
    <property type="protein sequence ID" value="MFC4590662.1"/>
    <property type="molecule type" value="Genomic_DNA"/>
</dbReference>
<feature type="domain" description="Lipid II isoglutaminyl synthase (glutamine-hydrolyzing) subunit MurT C-terminal" evidence="3">
    <location>
        <begin position="300"/>
        <end position="397"/>
    </location>
</feature>
<name>A0ABV9EPZ7_9ACTN</name>
<comment type="catalytic activity">
    <reaction evidence="1">
        <text>beta-D-GlcNAc-(1-&gt;4)-Mur2Ac(oyl-L-Ala-gamma-D-Glu-L-Lys-D-Ala-D-Ala)-di-trans,octa-cis-undecaprenyl diphosphate + ATP = beta-D-GlcNAc-(1-&gt;4)-Mur2Ac(oyl-L-Ala-gamma-D-O-P-Glu-L-Lys-D-Ala-D-Ala)-di-trans,octa-cis-undecaprenyl diphosphate + ADP</text>
        <dbReference type="Rhea" id="RHEA:59488"/>
        <dbReference type="ChEBI" id="CHEBI:30616"/>
        <dbReference type="ChEBI" id="CHEBI:60033"/>
        <dbReference type="ChEBI" id="CHEBI:143132"/>
        <dbReference type="ChEBI" id="CHEBI:456216"/>
    </reaction>
</comment>
<dbReference type="Pfam" id="PF08353">
    <property type="entry name" value="MurT_C"/>
    <property type="match status" value="1"/>
</dbReference>
<protein>
    <recommendedName>
        <fullName evidence="1">Lipid II isoglutaminyl synthase (glutamine-hydrolyzing) subunit MurT</fullName>
        <ecNumber evidence="1">6.3.5.13</ecNumber>
    </recommendedName>
</protein>
<dbReference type="InterPro" id="IPR013564">
    <property type="entry name" value="MurT_C"/>
</dbReference>
<dbReference type="Pfam" id="PF08245">
    <property type="entry name" value="Mur_ligase_M"/>
    <property type="match status" value="1"/>
</dbReference>
<dbReference type="InterPro" id="IPR013221">
    <property type="entry name" value="Mur_ligase_cen"/>
</dbReference>
<comment type="similarity">
    <text evidence="1">Belongs to the MurCDEF family. MurT subfamily.</text>
</comment>
<dbReference type="HAMAP" id="MF_02214">
    <property type="entry name" value="Lipid_II_synth_MurT"/>
    <property type="match status" value="1"/>
</dbReference>
<proteinExistence type="inferred from homology"/>
<comment type="catalytic activity">
    <reaction evidence="1">
        <text>beta-D-GlcNAc-(1-&gt;4)-Mur2Ac(oyl-L-Ala-gamma-D-Glu-L-Lys-D-Ala-D-Ala)-di-trans,octa-cis-undecaprenyl diphosphate + L-glutamine + ATP + H2O = beta-D-GlcNAc-(1-&gt;4)-Mur2Ac(oyl-L-Ala-D-isoglutaminyl-L-Lys-D-Ala-D-Ala)-di-trans,octa-cis-undecaprenyl diphosphate + L-glutamate + ADP + phosphate + H(+)</text>
        <dbReference type="Rhea" id="RHEA:57928"/>
        <dbReference type="ChEBI" id="CHEBI:15377"/>
        <dbReference type="ChEBI" id="CHEBI:15378"/>
        <dbReference type="ChEBI" id="CHEBI:29985"/>
        <dbReference type="ChEBI" id="CHEBI:30616"/>
        <dbReference type="ChEBI" id="CHEBI:43474"/>
        <dbReference type="ChEBI" id="CHEBI:58359"/>
        <dbReference type="ChEBI" id="CHEBI:60033"/>
        <dbReference type="ChEBI" id="CHEBI:62233"/>
        <dbReference type="ChEBI" id="CHEBI:456216"/>
        <dbReference type="EC" id="6.3.5.13"/>
    </reaction>
</comment>
<keyword evidence="1" id="KW-0961">Cell wall biogenesis/degradation</keyword>
<evidence type="ECO:0000313" key="4">
    <source>
        <dbReference type="EMBL" id="MFC4590662.1"/>
    </source>
</evidence>
<keyword evidence="1" id="KW-0573">Peptidoglycan synthesis</keyword>
<comment type="pathway">
    <text evidence="1">Cell wall biogenesis; peptidoglycan biosynthesis.</text>
</comment>
<keyword evidence="1" id="KW-0547">Nucleotide-binding</keyword>
<dbReference type="SUPFAM" id="SSF53623">
    <property type="entry name" value="MurD-like peptide ligases, catalytic domain"/>
    <property type="match status" value="1"/>
</dbReference>
<feature type="binding site" evidence="1">
    <location>
        <position position="197"/>
    </location>
    <ligand>
        <name>Zn(2+)</name>
        <dbReference type="ChEBI" id="CHEBI:29105"/>
    </ligand>
</feature>
<dbReference type="PANTHER" id="PTHR23135">
    <property type="entry name" value="MUR LIGASE FAMILY MEMBER"/>
    <property type="match status" value="1"/>
</dbReference>
<organism evidence="4 5">
    <name type="scientific">Sphaerisporangium corydalis</name>
    <dbReference type="NCBI Taxonomy" id="1441875"/>
    <lineage>
        <taxon>Bacteria</taxon>
        <taxon>Bacillati</taxon>
        <taxon>Actinomycetota</taxon>
        <taxon>Actinomycetes</taxon>
        <taxon>Streptosporangiales</taxon>
        <taxon>Streptosporangiaceae</taxon>
        <taxon>Sphaerisporangium</taxon>
    </lineage>
</organism>
<gene>
    <name evidence="1" type="primary">murT</name>
    <name evidence="4" type="ORF">ACFO8L_31520</name>
</gene>
<evidence type="ECO:0000259" key="2">
    <source>
        <dbReference type="Pfam" id="PF08245"/>
    </source>
</evidence>
<dbReference type="Gene3D" id="3.40.1190.10">
    <property type="entry name" value="Mur-like, catalytic domain"/>
    <property type="match status" value="1"/>
</dbReference>
<accession>A0ABV9EPZ7</accession>
<comment type="caution">
    <text evidence="4">The sequence shown here is derived from an EMBL/GenBank/DDBJ whole genome shotgun (WGS) entry which is preliminary data.</text>
</comment>
<feature type="binding site" evidence="1">
    <location>
        <position position="213"/>
    </location>
    <ligand>
        <name>Zn(2+)</name>
        <dbReference type="ChEBI" id="CHEBI:29105"/>
    </ligand>
</feature>
<dbReference type="Proteomes" id="UP001595891">
    <property type="component" value="Unassembled WGS sequence"/>
</dbReference>
<comment type="function">
    <text evidence="1">The lipid II isoglutaminyl synthase complex catalyzes the formation of alpha-D-isoglutamine in the cell wall lipid II stem peptide. The MurT subunit catalyzes the ATP-dependent amidation of D-glutamate residue of lipid II, converting it to an isoglutamine residue.</text>
</comment>
<reference evidence="5" key="1">
    <citation type="journal article" date="2019" name="Int. J. Syst. Evol. Microbiol.">
        <title>The Global Catalogue of Microorganisms (GCM) 10K type strain sequencing project: providing services to taxonomists for standard genome sequencing and annotation.</title>
        <authorList>
            <consortium name="The Broad Institute Genomics Platform"/>
            <consortium name="The Broad Institute Genome Sequencing Center for Infectious Disease"/>
            <person name="Wu L."/>
            <person name="Ma J."/>
        </authorList>
    </citation>
    <scope>NUCLEOTIDE SEQUENCE [LARGE SCALE GENOMIC DNA]</scope>
    <source>
        <strain evidence="5">CCUG 49560</strain>
    </source>
</reference>
<feature type="binding site" evidence="1">
    <location>
        <position position="200"/>
    </location>
    <ligand>
        <name>Zn(2+)</name>
        <dbReference type="ChEBI" id="CHEBI:29105"/>
    </ligand>
</feature>
<keyword evidence="1" id="KW-0133">Cell shape</keyword>
<evidence type="ECO:0000313" key="5">
    <source>
        <dbReference type="Proteomes" id="UP001595891"/>
    </source>
</evidence>
<feature type="active site" evidence="1">
    <location>
        <position position="333"/>
    </location>
</feature>
<feature type="binding site" evidence="1">
    <location>
        <position position="216"/>
    </location>
    <ligand>
        <name>Zn(2+)</name>
        <dbReference type="ChEBI" id="CHEBI:29105"/>
    </ligand>
</feature>
<sequence length="409" mass="44678">MTQLPLRAQLASALGRTAATLSRVTGRGDGSVIGGRVGLMLEPDLLRKLAADRKLVLISATNGKTTTTRLITSELQELGEVATNAFGANMPAGHVSALSQSKQAPFGVLEVDEKYLPEVLATTGATVVCLMNLSRDQMDRAAEIWLLAQKWQRALTDVDTHVIANCDDPLVTWGASTASRVTWVSCGQPWKEDSWCCPQCGGPLDRKDNDWACRECTFRRPEPSWVLDDDAVIDPRGQRWVLDLQLPGRANRANAAIALATAETFGLPADRALPRLREVTSVAGRYTTVERDGRSMRLLLAKNPAGWLEAFEVSDPALPIVLSVNAQGPDGRDTSWLWDVDYRILTGRPVYVTGQRRLDLALRLDVAGVPFELCETFDAAVARQAPGRVDVIANYTAFQQIRAEFGRAV</sequence>
<feature type="domain" description="Mur ligase central" evidence="2">
    <location>
        <begin position="61"/>
        <end position="262"/>
    </location>
</feature>
<keyword evidence="5" id="KW-1185">Reference proteome</keyword>
<dbReference type="InterPro" id="IPR036565">
    <property type="entry name" value="Mur-like_cat_sf"/>
</dbReference>
<evidence type="ECO:0000259" key="3">
    <source>
        <dbReference type="Pfam" id="PF08353"/>
    </source>
</evidence>
<keyword evidence="1 4" id="KW-0436">Ligase</keyword>
<keyword evidence="1" id="KW-0479">Metal-binding</keyword>
<dbReference type="PANTHER" id="PTHR23135:SF7">
    <property type="entry name" value="LIPID II ISOGLUTAMINYL SYNTHASE (GLUTAMINE-HYDROLYZING) SUBUNIT MURT"/>
    <property type="match status" value="1"/>
</dbReference>
<dbReference type="InterPro" id="IPR043703">
    <property type="entry name" value="Lipid_II_synth_MurT"/>
</dbReference>
<keyword evidence="1" id="KW-0067">ATP-binding</keyword>
<dbReference type="EC" id="6.3.5.13" evidence="1"/>
<dbReference type="RefSeq" id="WP_262847801.1">
    <property type="nucleotide sequence ID" value="NZ_JANZYP010000067.1"/>
</dbReference>
<evidence type="ECO:0000256" key="1">
    <source>
        <dbReference type="HAMAP-Rule" id="MF_02214"/>
    </source>
</evidence>
<comment type="subunit">
    <text evidence="1">Forms a heterodimer with GatD.</text>
</comment>
<dbReference type="GO" id="GO:0016874">
    <property type="term" value="F:ligase activity"/>
    <property type="evidence" value="ECO:0007669"/>
    <property type="project" value="UniProtKB-KW"/>
</dbReference>
<keyword evidence="1" id="KW-0862">Zinc</keyword>